<keyword evidence="4" id="KW-0677">Repeat</keyword>
<keyword evidence="11" id="KW-1185">Reference proteome</keyword>
<dbReference type="GO" id="GO:0015942">
    <property type="term" value="P:formate metabolic process"/>
    <property type="evidence" value="ECO:0007669"/>
    <property type="project" value="InterPro"/>
</dbReference>
<dbReference type="InterPro" id="IPR009010">
    <property type="entry name" value="Asp_de-COase-like_dom_sf"/>
</dbReference>
<dbReference type="Proteomes" id="UP001174909">
    <property type="component" value="Unassembled WGS sequence"/>
</dbReference>
<dbReference type="PROSITE" id="PS00551">
    <property type="entry name" value="MOLYBDOPTERIN_PROK_1"/>
    <property type="match status" value="1"/>
</dbReference>
<dbReference type="InterPro" id="IPR017896">
    <property type="entry name" value="4Fe4S_Fe-S-bd"/>
</dbReference>
<reference evidence="10" key="1">
    <citation type="submission" date="2023-03" db="EMBL/GenBank/DDBJ databases">
        <authorList>
            <person name="Steffen K."/>
            <person name="Cardenas P."/>
        </authorList>
    </citation>
    <scope>NUCLEOTIDE SEQUENCE</scope>
</reference>
<dbReference type="Gene3D" id="2.40.40.20">
    <property type="match status" value="1"/>
</dbReference>
<dbReference type="InterPro" id="IPR006478">
    <property type="entry name" value="Formate_DH_asu"/>
</dbReference>
<keyword evidence="2" id="KW-0004">4Fe-4S</keyword>
<dbReference type="PIRSF" id="PIRSF000144">
    <property type="entry name" value="CbbBc"/>
    <property type="match status" value="1"/>
</dbReference>
<evidence type="ECO:0000259" key="9">
    <source>
        <dbReference type="PROSITE" id="PS51669"/>
    </source>
</evidence>
<dbReference type="GO" id="GO:0016020">
    <property type="term" value="C:membrane"/>
    <property type="evidence" value="ECO:0007669"/>
    <property type="project" value="TreeGrafter"/>
</dbReference>
<dbReference type="GO" id="GO:0022904">
    <property type="term" value="P:respiratory electron transport chain"/>
    <property type="evidence" value="ECO:0007669"/>
    <property type="project" value="TreeGrafter"/>
</dbReference>
<dbReference type="Gene3D" id="3.40.50.740">
    <property type="match status" value="1"/>
</dbReference>
<dbReference type="Pfam" id="PF00384">
    <property type="entry name" value="Molybdopterin"/>
    <property type="match status" value="1"/>
</dbReference>
<dbReference type="Gene3D" id="3.40.228.10">
    <property type="entry name" value="Dimethylsulfoxide Reductase, domain 2"/>
    <property type="match status" value="1"/>
</dbReference>
<dbReference type="PROSITE" id="PS51669">
    <property type="entry name" value="4FE4S_MOW_BIS_MGD"/>
    <property type="match status" value="1"/>
</dbReference>
<keyword evidence="3" id="KW-0479">Metal-binding</keyword>
<sequence>MDACILCARCVNACQSSHQFIGAIDVLGAGESARIATAADKPLAESICTTCGQCLSVCPTGAISVKEPPAVADPTHTVSTTCPYCGVGCGIQLEVDDATDRIVASHDDPDNLSSVGMLCVKGRFGYTFAQHPDRIQTPLIRDGERYTGPFRKATWDEALDLVATRLVEYRGDAFATLCSAKATNEDGYVQQKFSRLIMSSNNIDHCTRLCHSPSVEAMLTSLGSGATSNSYTDYEGAGCLVVIGCDPTSNHPVAASRMRRAIVERGAKLIVINPRRIDMCDYADLWLRSYPGTDVALLNAMAQVIVAEGLADADFVANRTEGYDDWLSVIEADTPEHAATITGVSADDIRDAARMFARPPGSCLIWGMGITQHTNGTANAHGLLNLALVAGQLGRRGSGISPLRGQNNVQGCGDAGCLPNSLPGYQGLRPDTLVRFGDAWGAPGRIPDAAGLVVTEMVESMERDDGVRAMYITGENPLLSEPDLNRADELFRRLDFLVVQDIFMHETAQLADVILPATSFAEKDGTFTNSERRVQRVRQAIPPVGDSRPDWDIVCDLARRMCDKMGLPWQNQFTYQHPSQIFDEMAQLTPIMSGISYQRLDAEGGIQWPCPSPEHPGTTYLYADDFPRGDRAKFVAFEQGAVAAETPSDRFPLVLNTGRVLYHWHGGTITRRVDGLMARTPSLEVSINPQDGERFGLRDGADVQVRSRRGSLTGVARYTYRMRTGEIFIPFVRLGDSAANFLTNAAYDPESHIPEYKVCAVRVEPIEP</sequence>
<dbReference type="Pfam" id="PF01568">
    <property type="entry name" value="Molydop_binding"/>
    <property type="match status" value="1"/>
</dbReference>
<dbReference type="CDD" id="cd00508">
    <property type="entry name" value="MopB_CT_Fdh-Nap-like"/>
    <property type="match status" value="1"/>
</dbReference>
<dbReference type="InterPro" id="IPR006963">
    <property type="entry name" value="Mopterin_OxRdtase_4Fe-4S_dom"/>
</dbReference>
<name>A0AA35R1U9_GEOBA</name>
<keyword evidence="5" id="KW-0560">Oxidoreductase</keyword>
<dbReference type="GO" id="GO:0008863">
    <property type="term" value="F:formate dehydrogenase (NAD+) activity"/>
    <property type="evidence" value="ECO:0007669"/>
    <property type="project" value="InterPro"/>
</dbReference>
<dbReference type="SUPFAM" id="SSF53706">
    <property type="entry name" value="Formate dehydrogenase/DMSO reductase, domains 1-3"/>
    <property type="match status" value="1"/>
</dbReference>
<dbReference type="Pfam" id="PF04879">
    <property type="entry name" value="Molybdop_Fe4S4"/>
    <property type="match status" value="1"/>
</dbReference>
<evidence type="ECO:0000313" key="11">
    <source>
        <dbReference type="Proteomes" id="UP001174909"/>
    </source>
</evidence>
<accession>A0AA35R1U9</accession>
<feature type="domain" description="4Fe-4S Mo/W bis-MGD-type" evidence="9">
    <location>
        <begin position="75"/>
        <end position="133"/>
    </location>
</feature>
<evidence type="ECO:0000256" key="5">
    <source>
        <dbReference type="ARBA" id="ARBA00023002"/>
    </source>
</evidence>
<evidence type="ECO:0000256" key="1">
    <source>
        <dbReference type="ARBA" id="ARBA00013888"/>
    </source>
</evidence>
<proteinExistence type="predicted"/>
<dbReference type="InterPro" id="IPR006656">
    <property type="entry name" value="Mopterin_OxRdtase"/>
</dbReference>
<dbReference type="InterPro" id="IPR006657">
    <property type="entry name" value="MoPterin_dinucl-bd_dom"/>
</dbReference>
<dbReference type="FunFam" id="3.30.70.20:FF:000035">
    <property type="entry name" value="Iron hydrogenase 1"/>
    <property type="match status" value="1"/>
</dbReference>
<dbReference type="GO" id="GO:0003954">
    <property type="term" value="F:NADH dehydrogenase activity"/>
    <property type="evidence" value="ECO:0007669"/>
    <property type="project" value="TreeGrafter"/>
</dbReference>
<evidence type="ECO:0000256" key="4">
    <source>
        <dbReference type="ARBA" id="ARBA00022737"/>
    </source>
</evidence>
<feature type="domain" description="4Fe-4S ferredoxin-type" evidence="8">
    <location>
        <begin position="39"/>
        <end position="68"/>
    </location>
</feature>
<dbReference type="PANTHER" id="PTHR43105:SF14">
    <property type="entry name" value="FORMATE DEHYDROGENASE H"/>
    <property type="match status" value="1"/>
</dbReference>
<dbReference type="GO" id="GO:0046872">
    <property type="term" value="F:metal ion binding"/>
    <property type="evidence" value="ECO:0007669"/>
    <property type="project" value="UniProtKB-KW"/>
</dbReference>
<dbReference type="EMBL" id="CASHTH010000421">
    <property type="protein sequence ID" value="CAI8000987.1"/>
    <property type="molecule type" value="Genomic_DNA"/>
</dbReference>
<dbReference type="SUPFAM" id="SSF50692">
    <property type="entry name" value="ADC-like"/>
    <property type="match status" value="1"/>
</dbReference>
<dbReference type="PROSITE" id="PS00198">
    <property type="entry name" value="4FE4S_FER_1"/>
    <property type="match status" value="1"/>
</dbReference>
<dbReference type="SMART" id="SM00926">
    <property type="entry name" value="Molybdop_Fe4S4"/>
    <property type="match status" value="1"/>
</dbReference>
<dbReference type="SUPFAM" id="SSF54862">
    <property type="entry name" value="4Fe-4S ferredoxins"/>
    <property type="match status" value="1"/>
</dbReference>
<comment type="caution">
    <text evidence="10">The sequence shown here is derived from an EMBL/GenBank/DDBJ whole genome shotgun (WGS) entry which is preliminary data.</text>
</comment>
<dbReference type="PROSITE" id="PS51379">
    <property type="entry name" value="4FE4S_FER_2"/>
    <property type="match status" value="1"/>
</dbReference>
<dbReference type="Gene3D" id="2.20.25.90">
    <property type="entry name" value="ADC-like domains"/>
    <property type="match status" value="1"/>
</dbReference>
<dbReference type="Gene3D" id="3.30.70.20">
    <property type="match status" value="1"/>
</dbReference>
<dbReference type="NCBIfam" id="TIGR01591">
    <property type="entry name" value="Fdh-alpha"/>
    <property type="match status" value="1"/>
</dbReference>
<evidence type="ECO:0000256" key="2">
    <source>
        <dbReference type="ARBA" id="ARBA00022485"/>
    </source>
</evidence>
<organism evidence="10 11">
    <name type="scientific">Geodia barretti</name>
    <name type="common">Barrett's horny sponge</name>
    <dbReference type="NCBI Taxonomy" id="519541"/>
    <lineage>
        <taxon>Eukaryota</taxon>
        <taxon>Metazoa</taxon>
        <taxon>Porifera</taxon>
        <taxon>Demospongiae</taxon>
        <taxon>Heteroscleromorpha</taxon>
        <taxon>Tetractinellida</taxon>
        <taxon>Astrophorina</taxon>
        <taxon>Geodiidae</taxon>
        <taxon>Geodia</taxon>
    </lineage>
</organism>
<dbReference type="InterPro" id="IPR041924">
    <property type="entry name" value="Formate_Dh-H_N"/>
</dbReference>
<evidence type="ECO:0000313" key="10">
    <source>
        <dbReference type="EMBL" id="CAI8000987.1"/>
    </source>
</evidence>
<keyword evidence="6" id="KW-0408">Iron</keyword>
<evidence type="ECO:0000259" key="8">
    <source>
        <dbReference type="PROSITE" id="PS51379"/>
    </source>
</evidence>
<dbReference type="InterPro" id="IPR050123">
    <property type="entry name" value="Prok_molybdopt-oxidoreductase"/>
</dbReference>
<gene>
    <name evidence="10" type="ORF">GBAR_LOCUS3087</name>
</gene>
<dbReference type="GO" id="GO:0043546">
    <property type="term" value="F:molybdopterin cofactor binding"/>
    <property type="evidence" value="ECO:0007669"/>
    <property type="project" value="InterPro"/>
</dbReference>
<dbReference type="InterPro" id="IPR027467">
    <property type="entry name" value="MopterinOxRdtase_cofactor_BS"/>
</dbReference>
<dbReference type="CDD" id="cd02753">
    <property type="entry name" value="MopB_Formate-Dh-H"/>
    <property type="match status" value="1"/>
</dbReference>
<evidence type="ECO:0000256" key="3">
    <source>
        <dbReference type="ARBA" id="ARBA00022723"/>
    </source>
</evidence>
<evidence type="ECO:0000256" key="7">
    <source>
        <dbReference type="ARBA" id="ARBA00023014"/>
    </source>
</evidence>
<dbReference type="PANTHER" id="PTHR43105">
    <property type="entry name" value="RESPIRATORY NITRATE REDUCTASE"/>
    <property type="match status" value="1"/>
</dbReference>
<keyword evidence="7" id="KW-0411">Iron-sulfur</keyword>
<protein>
    <recommendedName>
        <fullName evidence="1">NADH-ubiquinone oxidoreductase 75 kDa subunit, mitochondrial</fullName>
    </recommendedName>
</protein>
<evidence type="ECO:0000256" key="6">
    <source>
        <dbReference type="ARBA" id="ARBA00023004"/>
    </source>
</evidence>
<dbReference type="GO" id="GO:0051539">
    <property type="term" value="F:4 iron, 4 sulfur cluster binding"/>
    <property type="evidence" value="ECO:0007669"/>
    <property type="project" value="UniProtKB-KW"/>
</dbReference>
<dbReference type="InterPro" id="IPR017900">
    <property type="entry name" value="4Fe4S_Fe_S_CS"/>
</dbReference>
<dbReference type="AlphaFoldDB" id="A0AA35R1U9"/>
<dbReference type="Pfam" id="PF12838">
    <property type="entry name" value="Fer4_7"/>
    <property type="match status" value="1"/>
</dbReference>